<gene>
    <name evidence="1" type="primary">A03p072210.1_BraROA</name>
    <name evidence="1" type="ORF">IGI04_013999</name>
</gene>
<dbReference type="EMBL" id="JADBGQ010000003">
    <property type="protein sequence ID" value="KAG5407880.1"/>
    <property type="molecule type" value="Genomic_DNA"/>
</dbReference>
<name>A0ABQ7NAE7_BRACM</name>
<evidence type="ECO:0008006" key="3">
    <source>
        <dbReference type="Google" id="ProtNLM"/>
    </source>
</evidence>
<proteinExistence type="predicted"/>
<sequence length="475" mass="53385">MPMEVLNRMLDKGVRNKLSLMRSKKVKIMEDTVIETTSTSMASDAGSSVARRRRRLSTVFQHSDLLLCFILFFHKALVYLGYVISSAVAICERCVQYRFYIFWLLCSPSPSLMAAIVPDLCQKTCTPPQVCVSQISDLKLTRQAPPSLSPKTMTFLPPGKIDSTWFWCKRGLCNSPLCSLLARSMSLNGSQNYYQTIQARNLLFDEPPTNRCSLQTPFVATLTIDCSPCLTVSDLNDQRLRFCSVKPLLLQHGNAGVGRLWLDSKLVPSEIGVNPISVSAGRKVSSSLKTDLSQRKFCSTLLGCERDIICGSLISDCARMEYSRFSVHDEQFIQALKYPFVVSQNSLIPPSTYFLCFRGQLLESSKDCQSVSVNSYWHVLPTSIRRPKLSNLISRQCLVSFPNLPKLKTNSLLTLSCVDKFLQTSSRQGRERSLSTSSFSKERIFPPRSLFVRGDHLPASKTENFTNFLAVCYLV</sequence>
<protein>
    <recommendedName>
        <fullName evidence="3">CST complex subunit CTC1</fullName>
    </recommendedName>
</protein>
<evidence type="ECO:0000313" key="1">
    <source>
        <dbReference type="EMBL" id="KAG5407880.1"/>
    </source>
</evidence>
<organism evidence="1 2">
    <name type="scientific">Brassica rapa subsp. trilocularis</name>
    <dbReference type="NCBI Taxonomy" id="1813537"/>
    <lineage>
        <taxon>Eukaryota</taxon>
        <taxon>Viridiplantae</taxon>
        <taxon>Streptophyta</taxon>
        <taxon>Embryophyta</taxon>
        <taxon>Tracheophyta</taxon>
        <taxon>Spermatophyta</taxon>
        <taxon>Magnoliopsida</taxon>
        <taxon>eudicotyledons</taxon>
        <taxon>Gunneridae</taxon>
        <taxon>Pentapetalae</taxon>
        <taxon>rosids</taxon>
        <taxon>malvids</taxon>
        <taxon>Brassicales</taxon>
        <taxon>Brassicaceae</taxon>
        <taxon>Brassiceae</taxon>
        <taxon>Brassica</taxon>
    </lineage>
</organism>
<keyword evidence="2" id="KW-1185">Reference proteome</keyword>
<reference evidence="1 2" key="1">
    <citation type="submission" date="2021-03" db="EMBL/GenBank/DDBJ databases">
        <authorList>
            <person name="King G.J."/>
            <person name="Bancroft I."/>
            <person name="Baten A."/>
            <person name="Bloomfield J."/>
            <person name="Borpatragohain P."/>
            <person name="He Z."/>
            <person name="Irish N."/>
            <person name="Irwin J."/>
            <person name="Liu K."/>
            <person name="Mauleon R.P."/>
            <person name="Moore J."/>
            <person name="Morris R."/>
            <person name="Ostergaard L."/>
            <person name="Wang B."/>
            <person name="Wells R."/>
        </authorList>
    </citation>
    <scope>NUCLEOTIDE SEQUENCE [LARGE SCALE GENOMIC DNA]</scope>
    <source>
        <strain evidence="1">R-o-18</strain>
        <tissue evidence="1">Leaf</tissue>
    </source>
</reference>
<accession>A0ABQ7NAE7</accession>
<dbReference type="Proteomes" id="UP000823674">
    <property type="component" value="Chromosome A03"/>
</dbReference>
<evidence type="ECO:0000313" key="2">
    <source>
        <dbReference type="Proteomes" id="UP000823674"/>
    </source>
</evidence>
<comment type="caution">
    <text evidence="1">The sequence shown here is derived from an EMBL/GenBank/DDBJ whole genome shotgun (WGS) entry which is preliminary data.</text>
</comment>